<dbReference type="Proteomes" id="UP000308600">
    <property type="component" value="Unassembled WGS sequence"/>
</dbReference>
<name>A0ACD3A8T9_9AGAR</name>
<dbReference type="EMBL" id="ML208616">
    <property type="protein sequence ID" value="TFK61961.1"/>
    <property type="molecule type" value="Genomic_DNA"/>
</dbReference>
<evidence type="ECO:0000313" key="1">
    <source>
        <dbReference type="EMBL" id="TFK61961.1"/>
    </source>
</evidence>
<accession>A0ACD3A8T9</accession>
<organism evidence="1 2">
    <name type="scientific">Pluteus cervinus</name>
    <dbReference type="NCBI Taxonomy" id="181527"/>
    <lineage>
        <taxon>Eukaryota</taxon>
        <taxon>Fungi</taxon>
        <taxon>Dikarya</taxon>
        <taxon>Basidiomycota</taxon>
        <taxon>Agaricomycotina</taxon>
        <taxon>Agaricomycetes</taxon>
        <taxon>Agaricomycetidae</taxon>
        <taxon>Agaricales</taxon>
        <taxon>Pluteineae</taxon>
        <taxon>Pluteaceae</taxon>
        <taxon>Pluteus</taxon>
    </lineage>
</organism>
<protein>
    <submittedName>
        <fullName evidence="1">Uncharacterized protein</fullName>
    </submittedName>
</protein>
<sequence length="116" mass="12710">MPTVAQARESNATFKPSYLPVAVFVGGTSGIGRAMVEAFAQYTKGNAHIIIVGRNQAAAEAIIAKLPKPTSDDDDEEEEEEEWKHEFIPCDINLMKNIYEFTADLKKRIGPNIGGD</sequence>
<keyword evidence="2" id="KW-1185">Reference proteome</keyword>
<evidence type="ECO:0000313" key="2">
    <source>
        <dbReference type="Proteomes" id="UP000308600"/>
    </source>
</evidence>
<reference evidence="1 2" key="1">
    <citation type="journal article" date="2019" name="Nat. Ecol. Evol.">
        <title>Megaphylogeny resolves global patterns of mushroom evolution.</title>
        <authorList>
            <person name="Varga T."/>
            <person name="Krizsan K."/>
            <person name="Foldi C."/>
            <person name="Dima B."/>
            <person name="Sanchez-Garcia M."/>
            <person name="Sanchez-Ramirez S."/>
            <person name="Szollosi G.J."/>
            <person name="Szarkandi J.G."/>
            <person name="Papp V."/>
            <person name="Albert L."/>
            <person name="Andreopoulos W."/>
            <person name="Angelini C."/>
            <person name="Antonin V."/>
            <person name="Barry K.W."/>
            <person name="Bougher N.L."/>
            <person name="Buchanan P."/>
            <person name="Buyck B."/>
            <person name="Bense V."/>
            <person name="Catcheside P."/>
            <person name="Chovatia M."/>
            <person name="Cooper J."/>
            <person name="Damon W."/>
            <person name="Desjardin D."/>
            <person name="Finy P."/>
            <person name="Geml J."/>
            <person name="Haridas S."/>
            <person name="Hughes K."/>
            <person name="Justo A."/>
            <person name="Karasinski D."/>
            <person name="Kautmanova I."/>
            <person name="Kiss B."/>
            <person name="Kocsube S."/>
            <person name="Kotiranta H."/>
            <person name="LaButti K.M."/>
            <person name="Lechner B.E."/>
            <person name="Liimatainen K."/>
            <person name="Lipzen A."/>
            <person name="Lukacs Z."/>
            <person name="Mihaltcheva S."/>
            <person name="Morgado L.N."/>
            <person name="Niskanen T."/>
            <person name="Noordeloos M.E."/>
            <person name="Ohm R.A."/>
            <person name="Ortiz-Santana B."/>
            <person name="Ovrebo C."/>
            <person name="Racz N."/>
            <person name="Riley R."/>
            <person name="Savchenko A."/>
            <person name="Shiryaev A."/>
            <person name="Soop K."/>
            <person name="Spirin V."/>
            <person name="Szebenyi C."/>
            <person name="Tomsovsky M."/>
            <person name="Tulloss R.E."/>
            <person name="Uehling J."/>
            <person name="Grigoriev I.V."/>
            <person name="Vagvolgyi C."/>
            <person name="Papp T."/>
            <person name="Martin F.M."/>
            <person name="Miettinen O."/>
            <person name="Hibbett D.S."/>
            <person name="Nagy L.G."/>
        </authorList>
    </citation>
    <scope>NUCLEOTIDE SEQUENCE [LARGE SCALE GENOMIC DNA]</scope>
    <source>
        <strain evidence="1 2">NL-1719</strain>
    </source>
</reference>
<proteinExistence type="predicted"/>
<gene>
    <name evidence="1" type="ORF">BDN72DRAFT_903632</name>
</gene>